<sequence>MSKTPYDNHRQIIANATVLYPHLDRRLFCIAMGRDNQGFFGILVGVGDKLLLEGPHVGSQEYAIKKLFEMTADKVAEKVAAKGFFHAVVPEEKEHEA</sequence>
<proteinExistence type="predicted"/>
<organism evidence="1 2">
    <name type="scientific">Cryomyces minteri</name>
    <dbReference type="NCBI Taxonomy" id="331657"/>
    <lineage>
        <taxon>Eukaryota</taxon>
        <taxon>Fungi</taxon>
        <taxon>Dikarya</taxon>
        <taxon>Ascomycota</taxon>
        <taxon>Pezizomycotina</taxon>
        <taxon>Dothideomycetes</taxon>
        <taxon>Dothideomycetes incertae sedis</taxon>
        <taxon>Cryomyces</taxon>
    </lineage>
</organism>
<evidence type="ECO:0000313" key="1">
    <source>
        <dbReference type="EMBL" id="TKA64796.1"/>
    </source>
</evidence>
<evidence type="ECO:0000313" key="2">
    <source>
        <dbReference type="Proteomes" id="UP000308768"/>
    </source>
</evidence>
<protein>
    <submittedName>
        <fullName evidence="1">Uncharacterized protein</fullName>
    </submittedName>
</protein>
<gene>
    <name evidence="1" type="ORF">B0A49_10259</name>
</gene>
<name>A0A4U0WQL7_9PEZI</name>
<dbReference type="EMBL" id="NAJN01001218">
    <property type="protein sequence ID" value="TKA64796.1"/>
    <property type="molecule type" value="Genomic_DNA"/>
</dbReference>
<comment type="caution">
    <text evidence="1">The sequence shown here is derived from an EMBL/GenBank/DDBJ whole genome shotgun (WGS) entry which is preliminary data.</text>
</comment>
<reference evidence="1 2" key="1">
    <citation type="submission" date="2017-03" db="EMBL/GenBank/DDBJ databases">
        <title>Genomes of endolithic fungi from Antarctica.</title>
        <authorList>
            <person name="Coleine C."/>
            <person name="Masonjones S."/>
            <person name="Stajich J.E."/>
        </authorList>
    </citation>
    <scope>NUCLEOTIDE SEQUENCE [LARGE SCALE GENOMIC DNA]</scope>
    <source>
        <strain evidence="1 2">CCFEE 5187</strain>
    </source>
</reference>
<keyword evidence="2" id="KW-1185">Reference proteome</keyword>
<accession>A0A4U0WQL7</accession>
<dbReference type="AlphaFoldDB" id="A0A4U0WQL7"/>
<dbReference type="Proteomes" id="UP000308768">
    <property type="component" value="Unassembled WGS sequence"/>
</dbReference>